<sequence length="526" mass="58910">MRAGHPPRLRNCRLEHSAKSGKNLPAIAEAIASAGGEKRKPACRQAGILKNFYDFSLTYLRYQNMLYFFLQIHMENKINVGDQNTQQIGQNPINQSPINPVPKKPKINYWIISTVILVIMLVIVSIFTLSLKGNNKSMNDKTEQKLNLSETPTPSDLSTNPNSQSRDDEVFLATAVDRFKYKIILYDRNTKQLKEKTVDFATTGLDIGLLMSRFTGTGGTESVHYNPNTGEIILVVGPISGGIAGYKPPEALPEPTFSYAVYKTTFNDKDSLTQLFSSKEQIPNNVMFNNSSNTLIYAVKTYQGAKIASEDIFEFDLKNKSTRKVTLIQTSSDNKEIVELSDLRMSQQGNKLYQLVLYGTQGFWTNQRLELKIVDLSSGTTETKLVTAGDDVVFSITGLSQDASRVVFYTSVNNERKLQLKSLSNNTLIPISPSEDIKNLNLFISGSKNQVLYGTDSGWIFFDADTKRSQKTTITRPFIWSPSNDYIVGTQGEKIVIYDTQRLTTIDLGLNLSQTEINSIEVAQWK</sequence>
<keyword evidence="2" id="KW-0472">Membrane</keyword>
<accession>A0A2M6XE01</accession>
<feature type="transmembrane region" description="Helical" evidence="2">
    <location>
        <begin position="109"/>
        <end position="131"/>
    </location>
</feature>
<protein>
    <submittedName>
        <fullName evidence="3">Uncharacterized protein</fullName>
    </submittedName>
</protein>
<dbReference type="Proteomes" id="UP000228996">
    <property type="component" value="Unassembled WGS sequence"/>
</dbReference>
<organism evidence="3 4">
    <name type="scientific">Candidatus Shapirobacteria bacterium CG08_land_8_20_14_0_20_39_18</name>
    <dbReference type="NCBI Taxonomy" id="1974883"/>
    <lineage>
        <taxon>Bacteria</taxon>
        <taxon>Candidatus Shapironibacteriota</taxon>
    </lineage>
</organism>
<evidence type="ECO:0000256" key="1">
    <source>
        <dbReference type="SAM" id="MobiDB-lite"/>
    </source>
</evidence>
<evidence type="ECO:0000256" key="2">
    <source>
        <dbReference type="SAM" id="Phobius"/>
    </source>
</evidence>
<feature type="compositionally biased region" description="Polar residues" evidence="1">
    <location>
        <begin position="145"/>
        <end position="164"/>
    </location>
</feature>
<keyword evidence="2" id="KW-1133">Transmembrane helix</keyword>
<gene>
    <name evidence="3" type="ORF">COT44_00755</name>
</gene>
<reference evidence="4" key="1">
    <citation type="submission" date="2017-09" db="EMBL/GenBank/DDBJ databases">
        <title>Depth-based differentiation of microbial function through sediment-hosted aquifers and enrichment of novel symbionts in the deep terrestrial subsurface.</title>
        <authorList>
            <person name="Probst A.J."/>
            <person name="Ladd B."/>
            <person name="Jarett J.K."/>
            <person name="Geller-Mcgrath D.E."/>
            <person name="Sieber C.M.K."/>
            <person name="Emerson J.B."/>
            <person name="Anantharaman K."/>
            <person name="Thomas B.C."/>
            <person name="Malmstrom R."/>
            <person name="Stieglmeier M."/>
            <person name="Klingl A."/>
            <person name="Woyke T."/>
            <person name="Ryan C.M."/>
            <person name="Banfield J.F."/>
        </authorList>
    </citation>
    <scope>NUCLEOTIDE SEQUENCE [LARGE SCALE GENOMIC DNA]</scope>
</reference>
<name>A0A2M6XE01_9BACT</name>
<comment type="caution">
    <text evidence="3">The sequence shown here is derived from an EMBL/GenBank/DDBJ whole genome shotgun (WGS) entry which is preliminary data.</text>
</comment>
<proteinExistence type="predicted"/>
<dbReference type="AlphaFoldDB" id="A0A2M6XE01"/>
<keyword evidence="2" id="KW-0812">Transmembrane</keyword>
<dbReference type="EMBL" id="PEYO01000004">
    <property type="protein sequence ID" value="PIU03895.1"/>
    <property type="molecule type" value="Genomic_DNA"/>
</dbReference>
<feature type="region of interest" description="Disordered" evidence="1">
    <location>
        <begin position="137"/>
        <end position="166"/>
    </location>
</feature>
<evidence type="ECO:0000313" key="4">
    <source>
        <dbReference type="Proteomes" id="UP000228996"/>
    </source>
</evidence>
<evidence type="ECO:0000313" key="3">
    <source>
        <dbReference type="EMBL" id="PIU03895.1"/>
    </source>
</evidence>
<dbReference type="SUPFAM" id="SSF82171">
    <property type="entry name" value="DPP6 N-terminal domain-like"/>
    <property type="match status" value="1"/>
</dbReference>